<dbReference type="SMART" id="SM00943">
    <property type="entry name" value="Prim-Pol"/>
    <property type="match status" value="1"/>
</dbReference>
<evidence type="ECO:0000313" key="3">
    <source>
        <dbReference type="EMBL" id="BAR53366.1"/>
    </source>
</evidence>
<dbReference type="Pfam" id="PF05272">
    <property type="entry name" value="VapE-like_dom"/>
    <property type="match status" value="1"/>
</dbReference>
<dbReference type="Proteomes" id="UP000063308">
    <property type="component" value="Chromosome"/>
</dbReference>
<feature type="region of interest" description="Disordered" evidence="1">
    <location>
        <begin position="227"/>
        <end position="255"/>
    </location>
</feature>
<dbReference type="SUPFAM" id="SSF56747">
    <property type="entry name" value="Prim-pol domain"/>
    <property type="match status" value="1"/>
</dbReference>
<dbReference type="PANTHER" id="PTHR34985:SF1">
    <property type="entry name" value="SLR0554 PROTEIN"/>
    <property type="match status" value="1"/>
</dbReference>
<dbReference type="Gene3D" id="3.30.720.160">
    <property type="entry name" value="Bifunctional DNA primase/polymerase, N-terminal"/>
    <property type="match status" value="1"/>
</dbReference>
<evidence type="ECO:0000259" key="2">
    <source>
        <dbReference type="SMART" id="SM00943"/>
    </source>
</evidence>
<accession>A0A0E4FRT6</accession>
<dbReference type="Pfam" id="PF09250">
    <property type="entry name" value="Prim-Pol"/>
    <property type="match status" value="1"/>
</dbReference>
<protein>
    <recommendedName>
        <fullName evidence="2">DNA primase/polymerase bifunctional N-terminal domain-containing protein</fullName>
    </recommendedName>
</protein>
<feature type="domain" description="DNA primase/polymerase bifunctional N-terminal" evidence="2">
    <location>
        <begin position="12"/>
        <end position="174"/>
    </location>
</feature>
<dbReference type="PANTHER" id="PTHR34985">
    <property type="entry name" value="SLR0554 PROTEIN"/>
    <property type="match status" value="1"/>
</dbReference>
<gene>
    <name evidence="3" type="ORF">NK6_177</name>
</gene>
<dbReference type="AlphaFoldDB" id="A0A0E4FRT6"/>
<dbReference type="EMBL" id="AP014685">
    <property type="protein sequence ID" value="BAR53366.1"/>
    <property type="molecule type" value="Genomic_DNA"/>
</dbReference>
<feature type="compositionally biased region" description="Basic and acidic residues" evidence="1">
    <location>
        <begin position="227"/>
        <end position="242"/>
    </location>
</feature>
<proteinExistence type="predicted"/>
<sequence length="716" mass="79704">MSAGPSPILSIAQDYIARQWGVVPINHKQKAPKIKAWEKLNITADNAARFFNGADQNIGVQLGSKSKGLTDVDLDCVEAVRLAPYFLPPTDAVFGRASKPSSHYLYVIDDAPEKGTEQLKDENKKTIIELRMGGGNAAAQTVFPGSTHPSGETIEWVKNGAPAKSNYQTLKQAITKIAIGAILIRQWPKGSGHEAAQTVGGLLARCGWGGEDIGDFVGILTREAGELPTEHDNKRTAEDAAEAHTNGQHSFGFPKLTEDWGEKSAKAIAKILGYKRERSAHATASTSDPVWREKRANGMPLPTMHNARVAITALGIECRHDIFHHKILFGFQGDEVRHEIQSLVGEVTDDGIIMLRLLMSDRFGVDFLKNPTIDAVMSLANQHRFNPVLDMLAKAEAEWDGKPRLDRMAVDYFNTDDTLFNATALRITMIAAVRRVRQPGCKFDEITVTESPEGFGKSGAWRVLAGDDNFSDQSILGKNGREVQEQLSSIWIHENAELAGLGKTEIESVKAFASRQEDIARPAYGRFVYKQPRHSIEVGTTNDDEYLQSQTGNRRFWTLKIRRAIDLHKLRRDRLLLWGEAAKREALGESIRLDEKLWAVASIEQENRRVKDGWEDILANLPAQVSLPFKANGERDTCQIVYLSADQEKVRSADILTYVLNIPVERHSSAYAMRVARVMKRHGWQRTSSGKVSINGEQVRGYFRPRDGFLPLPETQ</sequence>
<dbReference type="InterPro" id="IPR015330">
    <property type="entry name" value="DNA_primase/pol_bifunc_N"/>
</dbReference>
<organism evidence="3 4">
    <name type="scientific">Bradyrhizobium diazoefficiens</name>
    <dbReference type="NCBI Taxonomy" id="1355477"/>
    <lineage>
        <taxon>Bacteria</taxon>
        <taxon>Pseudomonadati</taxon>
        <taxon>Pseudomonadota</taxon>
        <taxon>Alphaproteobacteria</taxon>
        <taxon>Hyphomicrobiales</taxon>
        <taxon>Nitrobacteraceae</taxon>
        <taxon>Bradyrhizobium</taxon>
    </lineage>
</organism>
<reference evidence="3 4" key="1">
    <citation type="submission" date="2014-11" db="EMBL/GenBank/DDBJ databases">
        <title>Symbiosis island explosion on the genome of extra-slow-growing strains of soybean bradyrhizobia with massive insertion sequences.</title>
        <authorList>
            <person name="Iida T."/>
            <person name="Minamisawa K."/>
        </authorList>
    </citation>
    <scope>NUCLEOTIDE SEQUENCE [LARGE SCALE GENOMIC DNA]</scope>
    <source>
        <strain evidence="3 4">NK6</strain>
    </source>
</reference>
<evidence type="ECO:0000256" key="1">
    <source>
        <dbReference type="SAM" id="MobiDB-lite"/>
    </source>
</evidence>
<evidence type="ECO:0000313" key="4">
    <source>
        <dbReference type="Proteomes" id="UP000063308"/>
    </source>
</evidence>
<dbReference type="InterPro" id="IPR007936">
    <property type="entry name" value="VapE-like_dom"/>
</dbReference>
<name>A0A0E4FRT6_9BRAD</name>